<sequence length="967" mass="105316">TLMIVLACCTCTLLTAISMSAIATNGRVPAGGSYFMISRSLGPEFGSAVGVLFYLANTVAAAMYVVGAIEIAIKYIVPQAALFEDFFNNARIYGLILLALMGICVMIGIRFVSKVAPISLACVLISILSLTIGFFVSNDSSSPRMCALGSRLLRTKDLMENGTMQCTKDPSGPIYRLYCQNQTDSEACQYFMRNEASAFPGIPGIASGVFVKNFLPSHYTDAGYLYDSNPPELGDKARGEEPSMADISTSLIMLIGIYFPSVTGIMAGSNRSGDLAKPHISIPRGTQRNCATIPTPDIASTLLFAANVDGRLLRDKFGVSLDGKLVAALMAWPTEWLILIGSCLSTVGAGLQSLTGAPRLFQAIAADSVIGLLAPFKVTTARGEPFRAQLLTLSMCAAGVLIADIDALTPLISQFFLMCYGFVNMATCLNSLLSEPSWRPSFRYYHWTTSSLGFLFCLGLMFMSSWYFAILAMFIAVAIYFYVQWKGATIEWGDATNGLQLSAAKKALLSVDEKPPHAKNWRPQLLVLLEAGDNLKPKHVCLLDLLSQLKAGRGLTIVGSVIQGMVYDHYADLDDAKAALRSVMKAKRVKGIVKMIVSQDVVQGIEHLVQSAGLGGLEHNCVMMSFPTAWSSAVPPSPQSQAWIGVRFHSALLQSAAMQAPVDLKRHHAEAYDKFMAVIRVSAVCGKAVLVPKNVDNFPTKFPDQKQTGTIDLWWIVHDGGLLLLLAHLLKRNKFWSKCRLRVFTVAQTSDNSVEMRTFMCSYISQLRMEADVEVVELQTAIMSAYTANRTLSMTNRCEVLSQTDSQGLADPQVFVDNLRDMKTAAETAAGGTTATSGHTNGDLSAEMENQYTFSANAARQEPALDQQQFATKPINHQQEALNISIEYSSRDTQILRRMHSAVQLNEILKKKSAGASLVVLNMPGPNAVPDPTRDFHYMEYLEALTEGLERVLLVRGSGREVVTISQ</sequence>
<reference evidence="10" key="1">
    <citation type="submission" date="2016-11" db="UniProtKB">
        <authorList>
            <consortium name="WormBaseParasite"/>
        </authorList>
    </citation>
    <scope>IDENTIFICATION</scope>
</reference>
<keyword evidence="6" id="KW-0732">Signal</keyword>
<dbReference type="WBParaSite" id="maker-uti_cns_0005481-snap-gene-0.2-mRNA-1">
    <property type="protein sequence ID" value="maker-uti_cns_0005481-snap-gene-0.2-mRNA-1"/>
    <property type="gene ID" value="maker-uti_cns_0005481-snap-gene-0.2"/>
</dbReference>
<dbReference type="PANTHER" id="PTHR11827:SF73">
    <property type="entry name" value="KAZACHOC, ISOFORM G"/>
    <property type="match status" value="1"/>
</dbReference>
<evidence type="ECO:0000256" key="6">
    <source>
        <dbReference type="SAM" id="SignalP"/>
    </source>
</evidence>
<feature type="transmembrane region" description="Helical" evidence="5">
    <location>
        <begin position="415"/>
        <end position="433"/>
    </location>
</feature>
<organism evidence="9 10">
    <name type="scientific">Macrostomum lignano</name>
    <dbReference type="NCBI Taxonomy" id="282301"/>
    <lineage>
        <taxon>Eukaryota</taxon>
        <taxon>Metazoa</taxon>
        <taxon>Spiralia</taxon>
        <taxon>Lophotrochozoa</taxon>
        <taxon>Platyhelminthes</taxon>
        <taxon>Rhabditophora</taxon>
        <taxon>Macrostomorpha</taxon>
        <taxon>Macrostomida</taxon>
        <taxon>Macrostomidae</taxon>
        <taxon>Macrostomum</taxon>
    </lineage>
</organism>
<evidence type="ECO:0000259" key="7">
    <source>
        <dbReference type="Pfam" id="PF00324"/>
    </source>
</evidence>
<evidence type="ECO:0000313" key="10">
    <source>
        <dbReference type="WBParaSite" id="maker-uti_cns_0005481-snap-gene-0.2-mRNA-1"/>
    </source>
</evidence>
<dbReference type="GO" id="GO:0005886">
    <property type="term" value="C:plasma membrane"/>
    <property type="evidence" value="ECO:0007669"/>
    <property type="project" value="TreeGrafter"/>
</dbReference>
<name>A0A1I8HCY8_9PLAT</name>
<feature type="transmembrane region" description="Helical" evidence="5">
    <location>
        <begin position="47"/>
        <end position="71"/>
    </location>
</feature>
<dbReference type="Pfam" id="PF00324">
    <property type="entry name" value="AA_permease"/>
    <property type="match status" value="2"/>
</dbReference>
<accession>A0A1I8HCY8</accession>
<evidence type="ECO:0000256" key="1">
    <source>
        <dbReference type="ARBA" id="ARBA00004141"/>
    </source>
</evidence>
<proteinExistence type="predicted"/>
<evidence type="ECO:0000259" key="8">
    <source>
        <dbReference type="Pfam" id="PF03522"/>
    </source>
</evidence>
<evidence type="ECO:0000256" key="3">
    <source>
        <dbReference type="ARBA" id="ARBA00022989"/>
    </source>
</evidence>
<evidence type="ECO:0000256" key="5">
    <source>
        <dbReference type="SAM" id="Phobius"/>
    </source>
</evidence>
<dbReference type="Gene3D" id="1.20.1740.10">
    <property type="entry name" value="Amino acid/polyamine transporter I"/>
    <property type="match status" value="1"/>
</dbReference>
<dbReference type="Pfam" id="PF03522">
    <property type="entry name" value="SLC12"/>
    <property type="match status" value="3"/>
</dbReference>
<dbReference type="Proteomes" id="UP000095280">
    <property type="component" value="Unplaced"/>
</dbReference>
<protein>
    <submittedName>
        <fullName evidence="10">Solute carrier family 12 member 6</fullName>
    </submittedName>
</protein>
<dbReference type="PANTHER" id="PTHR11827">
    <property type="entry name" value="SOLUTE CARRIER FAMILY 12, CATION COTRANSPORTERS"/>
    <property type="match status" value="1"/>
</dbReference>
<dbReference type="GO" id="GO:0015379">
    <property type="term" value="F:potassium:chloride symporter activity"/>
    <property type="evidence" value="ECO:0007669"/>
    <property type="project" value="TreeGrafter"/>
</dbReference>
<feature type="chain" id="PRO_5009320075" evidence="6">
    <location>
        <begin position="24"/>
        <end position="967"/>
    </location>
</feature>
<keyword evidence="4 5" id="KW-0472">Membrane</keyword>
<dbReference type="InterPro" id="IPR018491">
    <property type="entry name" value="SLC12_C"/>
</dbReference>
<evidence type="ECO:0000256" key="4">
    <source>
        <dbReference type="ARBA" id="ARBA00023136"/>
    </source>
</evidence>
<dbReference type="GO" id="GO:0007268">
    <property type="term" value="P:chemical synaptic transmission"/>
    <property type="evidence" value="ECO:0007669"/>
    <property type="project" value="TreeGrafter"/>
</dbReference>
<dbReference type="GO" id="GO:0055075">
    <property type="term" value="P:potassium ion homeostasis"/>
    <property type="evidence" value="ECO:0007669"/>
    <property type="project" value="TreeGrafter"/>
</dbReference>
<keyword evidence="9" id="KW-1185">Reference proteome</keyword>
<feature type="signal peptide" evidence="6">
    <location>
        <begin position="1"/>
        <end position="23"/>
    </location>
</feature>
<keyword evidence="3 5" id="KW-1133">Transmembrane helix</keyword>
<feature type="domain" description="Amino acid permease/ SLC12A" evidence="7">
    <location>
        <begin position="249"/>
        <end position="526"/>
    </location>
</feature>
<evidence type="ECO:0000313" key="9">
    <source>
        <dbReference type="Proteomes" id="UP000095280"/>
    </source>
</evidence>
<feature type="transmembrane region" description="Helical" evidence="5">
    <location>
        <begin position="92"/>
        <end position="112"/>
    </location>
</feature>
<dbReference type="GO" id="GO:0055064">
    <property type="term" value="P:chloride ion homeostasis"/>
    <property type="evidence" value="ECO:0007669"/>
    <property type="project" value="TreeGrafter"/>
</dbReference>
<dbReference type="GO" id="GO:0045202">
    <property type="term" value="C:synapse"/>
    <property type="evidence" value="ECO:0007669"/>
    <property type="project" value="GOC"/>
</dbReference>
<dbReference type="InterPro" id="IPR004842">
    <property type="entry name" value="SLC12A_fam"/>
</dbReference>
<feature type="domain" description="SLC12A transporter C-terminal" evidence="8">
    <location>
        <begin position="541"/>
        <end position="633"/>
    </location>
</feature>
<dbReference type="GO" id="GO:0006884">
    <property type="term" value="P:cell volume homeostasis"/>
    <property type="evidence" value="ECO:0007669"/>
    <property type="project" value="TreeGrafter"/>
</dbReference>
<evidence type="ECO:0000256" key="2">
    <source>
        <dbReference type="ARBA" id="ARBA00022692"/>
    </source>
</evidence>
<feature type="domain" description="SLC12A transporter C-terminal" evidence="8">
    <location>
        <begin position="692"/>
        <end position="777"/>
    </location>
</feature>
<feature type="domain" description="Amino acid permease/ SLC12A" evidence="7">
    <location>
        <begin position="2"/>
        <end position="138"/>
    </location>
</feature>
<feature type="transmembrane region" description="Helical" evidence="5">
    <location>
        <begin position="118"/>
        <end position="136"/>
    </location>
</feature>
<feature type="domain" description="SLC12A transporter C-terminal" evidence="8">
    <location>
        <begin position="890"/>
        <end position="965"/>
    </location>
</feature>
<dbReference type="AlphaFoldDB" id="A0A1I8HCY8"/>
<comment type="subcellular location">
    <subcellularLocation>
        <location evidence="1">Membrane</location>
        <topology evidence="1">Multi-pass membrane protein</topology>
    </subcellularLocation>
</comment>
<dbReference type="InterPro" id="IPR004841">
    <property type="entry name" value="AA-permease/SLC12A_dom"/>
</dbReference>
<keyword evidence="2 5" id="KW-0812">Transmembrane</keyword>
<feature type="transmembrane region" description="Helical" evidence="5">
    <location>
        <begin position="454"/>
        <end position="483"/>
    </location>
</feature>
<dbReference type="GO" id="GO:1990573">
    <property type="term" value="P:potassium ion import across plasma membrane"/>
    <property type="evidence" value="ECO:0007669"/>
    <property type="project" value="TreeGrafter"/>
</dbReference>